<dbReference type="InterPro" id="IPR036390">
    <property type="entry name" value="WH_DNA-bd_sf"/>
</dbReference>
<dbReference type="SUPFAM" id="SSF46785">
    <property type="entry name" value="Winged helix' DNA-binding domain"/>
    <property type="match status" value="1"/>
</dbReference>
<dbReference type="AlphaFoldDB" id="A0A832GMI2"/>
<protein>
    <recommendedName>
        <fullName evidence="2">ArnR1-like winged helix-turn-helix domain-containing protein</fullName>
    </recommendedName>
</protein>
<dbReference type="InterPro" id="IPR036388">
    <property type="entry name" value="WH-like_DNA-bd_sf"/>
</dbReference>
<accession>A0A832GMI2</accession>
<organism evidence="1">
    <name type="scientific">Caldimicrobium thiodismutans</name>
    <dbReference type="NCBI Taxonomy" id="1653476"/>
    <lineage>
        <taxon>Bacteria</taxon>
        <taxon>Pseudomonadati</taxon>
        <taxon>Thermodesulfobacteriota</taxon>
        <taxon>Thermodesulfobacteria</taxon>
        <taxon>Thermodesulfobacteriales</taxon>
        <taxon>Thermodesulfobacteriaceae</taxon>
        <taxon>Caldimicrobium</taxon>
    </lineage>
</organism>
<gene>
    <name evidence="1" type="ORF">ENT73_00575</name>
</gene>
<comment type="caution">
    <text evidence="1">The sequence shown here is derived from an EMBL/GenBank/DDBJ whole genome shotgun (WGS) entry which is preliminary data.</text>
</comment>
<reference evidence="1" key="1">
    <citation type="journal article" date="2020" name="mSystems">
        <title>Genome- and Community-Level Interaction Insights into Carbon Utilization and Element Cycling Functions of Hydrothermarchaeota in Hydrothermal Sediment.</title>
        <authorList>
            <person name="Zhou Z."/>
            <person name="Liu Y."/>
            <person name="Xu W."/>
            <person name="Pan J."/>
            <person name="Luo Z.H."/>
            <person name="Li M."/>
        </authorList>
    </citation>
    <scope>NUCLEOTIDE SEQUENCE [LARGE SCALE GENOMIC DNA]</scope>
    <source>
        <strain evidence="1">SpSt-605</strain>
    </source>
</reference>
<evidence type="ECO:0000313" key="1">
    <source>
        <dbReference type="EMBL" id="HGV54567.1"/>
    </source>
</evidence>
<sequence length="79" mass="8738">MGTGCVSLEGKLSERALSFLKLVKERGKVNPEEVVRLTGRPLFQVRSSLRELTQAGFLQVEGQEYSLTEKGLVALKEAM</sequence>
<dbReference type="EMBL" id="DSZU01000013">
    <property type="protein sequence ID" value="HGV54567.1"/>
    <property type="molecule type" value="Genomic_DNA"/>
</dbReference>
<evidence type="ECO:0008006" key="2">
    <source>
        <dbReference type="Google" id="ProtNLM"/>
    </source>
</evidence>
<name>A0A832GMI2_9BACT</name>
<dbReference type="Gene3D" id="1.10.10.10">
    <property type="entry name" value="Winged helix-like DNA-binding domain superfamily/Winged helix DNA-binding domain"/>
    <property type="match status" value="1"/>
</dbReference>
<proteinExistence type="predicted"/>